<name>A0A1E5CWC9_9VIBR</name>
<keyword evidence="2" id="KW-1185">Reference proteome</keyword>
<protein>
    <submittedName>
        <fullName evidence="1">Uncharacterized protein</fullName>
    </submittedName>
</protein>
<evidence type="ECO:0000313" key="1">
    <source>
        <dbReference type="EMBL" id="OEE74600.1"/>
    </source>
</evidence>
<sequence length="160" mass="17892">MNSANKLNTLLATLLASLILLLVYLNNIFHPPFLEGKSNTLLFGHGVTYSESGTEKYREFHTLDHKWSGIHQLSTTYGTKDDSGSLNVSSSVYFWTSSLFSTSNTVYSEAYKTSVEPDTTQAHLILETAEQYFQTIYQDTNNFCYSSLLTGSIQCVTADQ</sequence>
<dbReference type="EMBL" id="AJYW02000187">
    <property type="protein sequence ID" value="OEE74600.1"/>
    <property type="molecule type" value="Genomic_DNA"/>
</dbReference>
<dbReference type="Proteomes" id="UP000094165">
    <property type="component" value="Unassembled WGS sequence"/>
</dbReference>
<comment type="caution">
    <text evidence="1">The sequence shown here is derived from an EMBL/GenBank/DDBJ whole genome shotgun (WGS) entry which is preliminary data.</text>
</comment>
<evidence type="ECO:0000313" key="2">
    <source>
        <dbReference type="Proteomes" id="UP000094165"/>
    </source>
</evidence>
<reference evidence="1 2" key="1">
    <citation type="journal article" date="2012" name="Science">
        <title>Ecological populations of bacteria act as socially cohesive units of antibiotic production and resistance.</title>
        <authorList>
            <person name="Cordero O.X."/>
            <person name="Wildschutte H."/>
            <person name="Kirkup B."/>
            <person name="Proehl S."/>
            <person name="Ngo L."/>
            <person name="Hussain F."/>
            <person name="Le Roux F."/>
            <person name="Mincer T."/>
            <person name="Polz M.F."/>
        </authorList>
    </citation>
    <scope>NUCLEOTIDE SEQUENCE [LARGE SCALE GENOMIC DNA]</scope>
    <source>
        <strain evidence="1 2">FF-238</strain>
    </source>
</reference>
<dbReference type="AlphaFoldDB" id="A0A1E5CWC9"/>
<organism evidence="1 2">
    <name type="scientific">Vibrio genomosp. F6 str. FF-238</name>
    <dbReference type="NCBI Taxonomy" id="1191298"/>
    <lineage>
        <taxon>Bacteria</taxon>
        <taxon>Pseudomonadati</taxon>
        <taxon>Pseudomonadota</taxon>
        <taxon>Gammaproteobacteria</taxon>
        <taxon>Vibrionales</taxon>
        <taxon>Vibrionaceae</taxon>
        <taxon>Vibrio</taxon>
    </lineage>
</organism>
<gene>
    <name evidence="1" type="ORF">A130_06250</name>
</gene>
<accession>A0A1E5CWC9</accession>
<dbReference type="RefSeq" id="WP_017051764.1">
    <property type="nucleotide sequence ID" value="NZ_AJYW02000187.1"/>
</dbReference>
<proteinExistence type="predicted"/>